<dbReference type="AlphaFoldDB" id="A0A540KD67"/>
<organism evidence="1 2">
    <name type="scientific">Malus baccata</name>
    <name type="common">Siberian crab apple</name>
    <name type="synonym">Pyrus baccata</name>
    <dbReference type="NCBI Taxonomy" id="106549"/>
    <lineage>
        <taxon>Eukaryota</taxon>
        <taxon>Viridiplantae</taxon>
        <taxon>Streptophyta</taxon>
        <taxon>Embryophyta</taxon>
        <taxon>Tracheophyta</taxon>
        <taxon>Spermatophyta</taxon>
        <taxon>Magnoliopsida</taxon>
        <taxon>eudicotyledons</taxon>
        <taxon>Gunneridae</taxon>
        <taxon>Pentapetalae</taxon>
        <taxon>rosids</taxon>
        <taxon>fabids</taxon>
        <taxon>Rosales</taxon>
        <taxon>Rosaceae</taxon>
        <taxon>Amygdaloideae</taxon>
        <taxon>Maleae</taxon>
        <taxon>Malus</taxon>
    </lineage>
</organism>
<sequence>MLSPAIARMDAVDSDPLILGLTVIERLNKLQQNWGSKLTYLHVAQNWYICCWVHYRAWKTSCGFPDADSVSYVLRK</sequence>
<keyword evidence="2" id="KW-1185">Reference proteome</keyword>
<name>A0A540KD67_MALBA</name>
<protein>
    <submittedName>
        <fullName evidence="1">Uncharacterized protein</fullName>
    </submittedName>
</protein>
<evidence type="ECO:0000313" key="2">
    <source>
        <dbReference type="Proteomes" id="UP000315295"/>
    </source>
</evidence>
<evidence type="ECO:0000313" key="1">
    <source>
        <dbReference type="EMBL" id="TQD72139.1"/>
    </source>
</evidence>
<reference evidence="1 2" key="1">
    <citation type="journal article" date="2019" name="G3 (Bethesda)">
        <title>Sequencing of a Wild Apple (Malus baccata) Genome Unravels the Differences Between Cultivated and Wild Apple Species Regarding Disease Resistance and Cold Tolerance.</title>
        <authorList>
            <person name="Chen X."/>
        </authorList>
    </citation>
    <scope>NUCLEOTIDE SEQUENCE [LARGE SCALE GENOMIC DNA]</scope>
    <source>
        <strain evidence="2">cv. Shandingzi</strain>
        <tissue evidence="1">Leaves</tissue>
    </source>
</reference>
<dbReference type="STRING" id="106549.A0A540KD67"/>
<dbReference type="EMBL" id="VIEB01001442">
    <property type="protein sequence ID" value="TQD72139.1"/>
    <property type="molecule type" value="Genomic_DNA"/>
</dbReference>
<proteinExistence type="predicted"/>
<accession>A0A540KD67</accession>
<gene>
    <name evidence="1" type="ORF">C1H46_042338</name>
</gene>
<dbReference type="Proteomes" id="UP000315295">
    <property type="component" value="Unassembled WGS sequence"/>
</dbReference>
<comment type="caution">
    <text evidence="1">The sequence shown here is derived from an EMBL/GenBank/DDBJ whole genome shotgun (WGS) entry which is preliminary data.</text>
</comment>